<evidence type="ECO:0000313" key="6">
    <source>
        <dbReference type="EMBL" id="MBN0048046.1"/>
    </source>
</evidence>
<evidence type="ECO:0000256" key="1">
    <source>
        <dbReference type="ARBA" id="ARBA00022741"/>
    </source>
</evidence>
<feature type="domain" description="Protein kinase" evidence="5">
    <location>
        <begin position="16"/>
        <end position="281"/>
    </location>
</feature>
<dbReference type="InterPro" id="IPR050515">
    <property type="entry name" value="Beta-lactam/transpept"/>
</dbReference>
<dbReference type="InterPro" id="IPR008271">
    <property type="entry name" value="Ser/Thr_kinase_AS"/>
</dbReference>
<dbReference type="Pfam" id="PF21922">
    <property type="entry name" value="PBP_dimer_2"/>
    <property type="match status" value="1"/>
</dbReference>
<keyword evidence="1 3" id="KW-0547">Nucleotide-binding</keyword>
<accession>A0ABS2VY40</accession>
<dbReference type="PROSITE" id="PS00107">
    <property type="entry name" value="PROTEIN_KINASE_ATP"/>
    <property type="match status" value="1"/>
</dbReference>
<dbReference type="EMBL" id="JAFFZS010000032">
    <property type="protein sequence ID" value="MBN0048046.1"/>
    <property type="molecule type" value="Genomic_DNA"/>
</dbReference>
<dbReference type="Gene3D" id="3.90.1310.10">
    <property type="entry name" value="Penicillin-binding protein 2a (Domain 2)"/>
    <property type="match status" value="1"/>
</dbReference>
<dbReference type="Gene3D" id="1.10.510.10">
    <property type="entry name" value="Transferase(Phosphotransferase) domain 1"/>
    <property type="match status" value="1"/>
</dbReference>
<evidence type="ECO:0000259" key="5">
    <source>
        <dbReference type="PROSITE" id="PS50011"/>
    </source>
</evidence>
<protein>
    <submittedName>
        <fullName evidence="6">Protein kinase</fullName>
    </submittedName>
</protein>
<evidence type="ECO:0000256" key="3">
    <source>
        <dbReference type="PROSITE-ProRule" id="PRU10141"/>
    </source>
</evidence>
<dbReference type="SMART" id="SM00220">
    <property type="entry name" value="S_TKc"/>
    <property type="match status" value="1"/>
</dbReference>
<name>A0ABS2VY40_STRAS</name>
<dbReference type="PROSITE" id="PS50011">
    <property type="entry name" value="PROTEIN_KINASE_DOM"/>
    <property type="match status" value="1"/>
</dbReference>
<evidence type="ECO:0000256" key="2">
    <source>
        <dbReference type="ARBA" id="ARBA00022840"/>
    </source>
</evidence>
<gene>
    <name evidence="6" type="ORF">JS756_28830</name>
</gene>
<sequence length="810" mass="84293">MVQALGPGDPAEIAGYRVRARLGAGGMGVVYLCYTPGGQPVALKVIRQEFAQDAEFRRRFTREVQAARRVQGAYTVPVLDSQTAGPHPWLATAYTPGPALSTAVSTYGPLPPLTVLQLTAGVAEALQSVHAAGLIHRDLKPSNVLLAFDGPRVIDFGIARAMDATALTGTDERLGTPAYMAPEQVSGREATSALDVFALGLVTFFAATGKHAFGEGPSHALLYRIVAETPDLRDCPEQLRELTARCLAKEPAERPTPSQVIEVCREQAGEGRLERDSRGWLPFPVTAWNTAAMEPPDASGPAGPADPAAGPVPPSPRNPPGSQGSPAPRWPVAAPQPGGPERQVRRARQRVTWAVLAALVVGLSTFAALRLTQGGGTGDQGTSGASAGPLGDIVVGGKPVTGTERTGASAGPYQRTYSDGALYHPVTGHRSQSFGTSGLEAIYKEVLDGTDGRLHGTPGRVVTTVVPEAQKAAYRALNGRQGAAVAIEPSSGRILALVSTPSSDPSSFSGNTSSDAAAWRQATGSASQPLLNRALRATYPPGSTFKVVTAAAALEFGLYDTADGATNSPVPYLLPNTTTELKDETGASCRNASLRVALQRSCNTVFGKIGADLGTDTMLAEARKFGFGAEQRTPLLARTSVFPDTANTAQTVLSSIGAYDTAATPLQMAMVAAAVANDGLLMKPYLVDVVQSSDRHTLEQARPKALSRPLSERNAHILQSMMETVVTSGAGRDARIDGVTVGGKTGTAQYAVGNSEKPYAWFISYAKPGDGSSPVAVAVVVEDDAAHVDDVGGGAAAKVARLTMEAVLEQ</sequence>
<dbReference type="SUPFAM" id="SSF56112">
    <property type="entry name" value="Protein kinase-like (PK-like)"/>
    <property type="match status" value="1"/>
</dbReference>
<dbReference type="Gene3D" id="3.30.200.20">
    <property type="entry name" value="Phosphorylase Kinase, domain 1"/>
    <property type="match status" value="1"/>
</dbReference>
<dbReference type="GO" id="GO:0016301">
    <property type="term" value="F:kinase activity"/>
    <property type="evidence" value="ECO:0007669"/>
    <property type="project" value="UniProtKB-KW"/>
</dbReference>
<organism evidence="6 7">
    <name type="scientific">Streptomyces actuosus</name>
    <dbReference type="NCBI Taxonomy" id="1885"/>
    <lineage>
        <taxon>Bacteria</taxon>
        <taxon>Bacillati</taxon>
        <taxon>Actinomycetota</taxon>
        <taxon>Actinomycetes</taxon>
        <taxon>Kitasatosporales</taxon>
        <taxon>Streptomycetaceae</taxon>
        <taxon>Streptomyces</taxon>
    </lineage>
</organism>
<dbReference type="PROSITE" id="PS00108">
    <property type="entry name" value="PROTEIN_KINASE_ST"/>
    <property type="match status" value="1"/>
</dbReference>
<feature type="compositionally biased region" description="Pro residues" evidence="4">
    <location>
        <begin position="310"/>
        <end position="319"/>
    </location>
</feature>
<feature type="compositionally biased region" description="Low complexity" evidence="4">
    <location>
        <begin position="295"/>
        <end position="309"/>
    </location>
</feature>
<dbReference type="SUPFAM" id="SSF56601">
    <property type="entry name" value="beta-lactamase/transpeptidase-like"/>
    <property type="match status" value="1"/>
</dbReference>
<keyword evidence="2 3" id="KW-0067">ATP-binding</keyword>
<dbReference type="PANTHER" id="PTHR30627">
    <property type="entry name" value="PEPTIDOGLYCAN D,D-TRANSPEPTIDASE"/>
    <property type="match status" value="1"/>
</dbReference>
<dbReference type="Pfam" id="PF00905">
    <property type="entry name" value="Transpeptidase"/>
    <property type="match status" value="1"/>
</dbReference>
<dbReference type="Proteomes" id="UP000788262">
    <property type="component" value="Unassembled WGS sequence"/>
</dbReference>
<evidence type="ECO:0000256" key="4">
    <source>
        <dbReference type="SAM" id="MobiDB-lite"/>
    </source>
</evidence>
<dbReference type="InterPro" id="IPR017441">
    <property type="entry name" value="Protein_kinase_ATP_BS"/>
</dbReference>
<dbReference type="Pfam" id="PF00069">
    <property type="entry name" value="Pkinase"/>
    <property type="match status" value="1"/>
</dbReference>
<comment type="caution">
    <text evidence="6">The sequence shown here is derived from an EMBL/GenBank/DDBJ whole genome shotgun (WGS) entry which is preliminary data.</text>
</comment>
<proteinExistence type="predicted"/>
<keyword evidence="7" id="KW-1185">Reference proteome</keyword>
<dbReference type="Gene3D" id="3.40.710.10">
    <property type="entry name" value="DD-peptidase/beta-lactamase superfamily"/>
    <property type="match status" value="1"/>
</dbReference>
<dbReference type="InterPro" id="IPR001460">
    <property type="entry name" value="PCN-bd_Tpept"/>
</dbReference>
<dbReference type="PANTHER" id="PTHR30627:SF24">
    <property type="entry name" value="PENICILLIN-BINDING PROTEIN 4B"/>
    <property type="match status" value="1"/>
</dbReference>
<dbReference type="RefSeq" id="WP_205386170.1">
    <property type="nucleotide sequence ID" value="NZ_JAFFZS010000032.1"/>
</dbReference>
<keyword evidence="6" id="KW-0808">Transferase</keyword>
<evidence type="ECO:0000313" key="7">
    <source>
        <dbReference type="Proteomes" id="UP000788262"/>
    </source>
</evidence>
<dbReference type="CDD" id="cd14014">
    <property type="entry name" value="STKc_PknB_like"/>
    <property type="match status" value="1"/>
</dbReference>
<feature type="region of interest" description="Disordered" evidence="4">
    <location>
        <begin position="291"/>
        <end position="345"/>
    </location>
</feature>
<dbReference type="InterPro" id="IPR054120">
    <property type="entry name" value="PBPA_dimer"/>
</dbReference>
<reference evidence="6 7" key="1">
    <citation type="submission" date="2021-02" db="EMBL/GenBank/DDBJ databases">
        <title>Whole genome sequencing of Streptomyces actuosus VRA1.</title>
        <authorList>
            <person name="Sen G."/>
            <person name="Sen A."/>
        </authorList>
    </citation>
    <scope>NUCLEOTIDE SEQUENCE [LARGE SCALE GENOMIC DNA]</scope>
    <source>
        <strain evidence="6 7">VRA1</strain>
    </source>
</reference>
<keyword evidence="6" id="KW-0418">Kinase</keyword>
<dbReference type="InterPro" id="IPR011009">
    <property type="entry name" value="Kinase-like_dom_sf"/>
</dbReference>
<dbReference type="InterPro" id="IPR000719">
    <property type="entry name" value="Prot_kinase_dom"/>
</dbReference>
<feature type="binding site" evidence="3">
    <location>
        <position position="44"/>
    </location>
    <ligand>
        <name>ATP</name>
        <dbReference type="ChEBI" id="CHEBI:30616"/>
    </ligand>
</feature>
<dbReference type="InterPro" id="IPR012338">
    <property type="entry name" value="Beta-lactam/transpept-like"/>
</dbReference>